<dbReference type="OrthoDB" id="42146at2157"/>
<evidence type="ECO:0000313" key="7">
    <source>
        <dbReference type="EMBL" id="AJC71971.1"/>
    </source>
</evidence>
<evidence type="ECO:0000313" key="8">
    <source>
        <dbReference type="Proteomes" id="UP000062043"/>
    </source>
</evidence>
<dbReference type="PATRIC" id="fig|1432656.3.peg.1401"/>
<keyword evidence="8" id="KW-1185">Reference proteome</keyword>
<organism evidence="7 8">
    <name type="scientific">Thermococcus guaymasensis DSM 11113</name>
    <dbReference type="NCBI Taxonomy" id="1432656"/>
    <lineage>
        <taxon>Archaea</taxon>
        <taxon>Methanobacteriati</taxon>
        <taxon>Methanobacteriota</taxon>
        <taxon>Thermococci</taxon>
        <taxon>Thermococcales</taxon>
        <taxon>Thermococcaceae</taxon>
        <taxon>Thermococcus</taxon>
    </lineage>
</organism>
<dbReference type="CDD" id="cd13657">
    <property type="entry name" value="PBP2_Maltodextrin"/>
    <property type="match status" value="1"/>
</dbReference>
<dbReference type="AlphaFoldDB" id="A0A0X1KL27"/>
<dbReference type="InterPro" id="IPR006060">
    <property type="entry name" value="Maltose/Cyclodextrin-bd"/>
</dbReference>
<reference evidence="7 8" key="1">
    <citation type="submission" date="2014-01" db="EMBL/GenBank/DDBJ databases">
        <title>Genome sequencing of Thermococcus guaymasensis.</title>
        <authorList>
            <person name="Zhang X."/>
            <person name="Alvare G."/>
            <person name="Fristensky B."/>
            <person name="Chen L."/>
            <person name="Suen T."/>
            <person name="Chen Q."/>
            <person name="Ma K."/>
        </authorList>
    </citation>
    <scope>NUCLEOTIDE SEQUENCE [LARGE SCALE GENOMIC DNA]</scope>
    <source>
        <strain evidence="7 8">DSM 11113</strain>
    </source>
</reference>
<dbReference type="PANTHER" id="PTHR30061">
    <property type="entry name" value="MALTOSE-BINDING PERIPLASMIC PROTEIN"/>
    <property type="match status" value="1"/>
</dbReference>
<dbReference type="InterPro" id="IPR006061">
    <property type="entry name" value="SBP_1_CS"/>
</dbReference>
<dbReference type="STRING" id="1432656.X802_07220"/>
<dbReference type="PRINTS" id="PR00181">
    <property type="entry name" value="MALTOSEBP"/>
</dbReference>
<protein>
    <recommendedName>
        <fullName evidence="5">Maltodextrin-binding protein</fullName>
    </recommendedName>
</protein>
<evidence type="ECO:0000256" key="1">
    <source>
        <dbReference type="ARBA" id="ARBA00008520"/>
    </source>
</evidence>
<dbReference type="GeneID" id="27135446"/>
<proteinExistence type="inferred from homology"/>
<dbReference type="Pfam" id="PF13416">
    <property type="entry name" value="SBP_bac_8"/>
    <property type="match status" value="1"/>
</dbReference>
<feature type="region of interest" description="Disordered" evidence="6">
    <location>
        <begin position="28"/>
        <end position="104"/>
    </location>
</feature>
<evidence type="ECO:0000256" key="6">
    <source>
        <dbReference type="SAM" id="MobiDB-lite"/>
    </source>
</evidence>
<feature type="compositionally biased region" description="Low complexity" evidence="6">
    <location>
        <begin position="31"/>
        <end position="104"/>
    </location>
</feature>
<comment type="similarity">
    <text evidence="1">Belongs to the bacterial solute-binding protein 1 family.</text>
</comment>
<keyword evidence="3" id="KW-0762">Sugar transport</keyword>
<dbReference type="InterPro" id="IPR006059">
    <property type="entry name" value="SBP"/>
</dbReference>
<accession>A0A0X1KL27</accession>
<dbReference type="GO" id="GO:0042956">
    <property type="term" value="P:maltodextrin transmembrane transport"/>
    <property type="evidence" value="ECO:0007669"/>
    <property type="project" value="TreeGrafter"/>
</dbReference>
<dbReference type="PROSITE" id="PS01037">
    <property type="entry name" value="SBP_BACTERIAL_1"/>
    <property type="match status" value="1"/>
</dbReference>
<dbReference type="PANTHER" id="PTHR30061:SF50">
    <property type="entry name" value="MALTOSE_MALTODEXTRIN-BINDING PERIPLASMIC PROTEIN"/>
    <property type="match status" value="1"/>
</dbReference>
<dbReference type="EMBL" id="CP007140">
    <property type="protein sequence ID" value="AJC71971.1"/>
    <property type="molecule type" value="Genomic_DNA"/>
</dbReference>
<dbReference type="GO" id="GO:0015768">
    <property type="term" value="P:maltose transport"/>
    <property type="evidence" value="ECO:0007669"/>
    <property type="project" value="TreeGrafter"/>
</dbReference>
<evidence type="ECO:0000256" key="4">
    <source>
        <dbReference type="ARBA" id="ARBA00022729"/>
    </source>
</evidence>
<dbReference type="SUPFAM" id="SSF53850">
    <property type="entry name" value="Periplasmic binding protein-like II"/>
    <property type="match status" value="1"/>
</dbReference>
<dbReference type="GO" id="GO:0055052">
    <property type="term" value="C:ATP-binding cassette (ABC) transporter complex, substrate-binding subunit-containing"/>
    <property type="evidence" value="ECO:0007669"/>
    <property type="project" value="TreeGrafter"/>
</dbReference>
<evidence type="ECO:0000256" key="3">
    <source>
        <dbReference type="ARBA" id="ARBA00022597"/>
    </source>
</evidence>
<dbReference type="GO" id="GO:0015144">
    <property type="term" value="F:carbohydrate transmembrane transporter activity"/>
    <property type="evidence" value="ECO:0007669"/>
    <property type="project" value="InterPro"/>
</dbReference>
<sequence>MKKGPFALLLVGVLLLGVVASGCIGGGGGEETSSSPTQTSSSSTTQTTTSESQTTSSPTTTTISETQTTTTQTTASETTTSPTQTTTTTTTTTTPVTTTTTSTQGEKVTITLWHAMGQAEAQAFSDLISEFEIEHPNIDIQMEYKANLETALKAAIPAGKGPDLFIWAHDWIGKLAEGGMLKPIDDYITDDFTSNFIPIAQDAFEYKGHYYGVPFAAETVALIYNKDMVPNPPQNFDEMKAIMEQYYDPDNGKYGIASPVDPYFLSGWAQAFGGYYFDDQTETPGVNLSETVEGFKFFFENIWPYMAHTTDYNSQVDLFTSGNAPMMINGPWSISGVKEAGINFGVVPLPPITKDGKTYYPRPYAGIKLIYVTSNAPDEKMDAIWEFLKWFSTSEDVAIILALQNGYVPVLKSVADDPDITSDPAISGYMQALQHAYLMPKSTKMAAVWDPVNQAITDYIGGKKTLEQALNDAQQKILEKISSS</sequence>
<dbReference type="PROSITE" id="PS51257">
    <property type="entry name" value="PROKAR_LIPOPROTEIN"/>
    <property type="match status" value="1"/>
</dbReference>
<dbReference type="GO" id="GO:1901982">
    <property type="term" value="F:maltose binding"/>
    <property type="evidence" value="ECO:0007669"/>
    <property type="project" value="TreeGrafter"/>
</dbReference>
<dbReference type="Proteomes" id="UP000062043">
    <property type="component" value="Chromosome"/>
</dbReference>
<dbReference type="RefSeq" id="WP_062372175.1">
    <property type="nucleotide sequence ID" value="NZ_CP007140.1"/>
</dbReference>
<evidence type="ECO:0000256" key="5">
    <source>
        <dbReference type="ARBA" id="ARBA00030303"/>
    </source>
</evidence>
<keyword evidence="2" id="KW-0813">Transport</keyword>
<dbReference type="Gene3D" id="3.40.190.10">
    <property type="entry name" value="Periplasmic binding protein-like II"/>
    <property type="match status" value="2"/>
</dbReference>
<keyword evidence="4" id="KW-0732">Signal</keyword>
<gene>
    <name evidence="7" type="ORF">X802_07220</name>
</gene>
<dbReference type="KEGG" id="tgy:X802_07220"/>
<name>A0A0X1KL27_9EURY</name>
<evidence type="ECO:0000256" key="2">
    <source>
        <dbReference type="ARBA" id="ARBA00022448"/>
    </source>
</evidence>